<keyword evidence="1" id="KW-1133">Transmembrane helix</keyword>
<keyword evidence="1" id="KW-0812">Transmembrane</keyword>
<dbReference type="AlphaFoldDB" id="A0A0R3ND90"/>
<evidence type="ECO:0000313" key="3">
    <source>
        <dbReference type="Proteomes" id="UP000052023"/>
    </source>
</evidence>
<keyword evidence="1" id="KW-0472">Membrane</keyword>
<evidence type="ECO:0000313" key="2">
    <source>
        <dbReference type="EMBL" id="KRR30126.1"/>
    </source>
</evidence>
<dbReference type="Proteomes" id="UP000052023">
    <property type="component" value="Unassembled WGS sequence"/>
</dbReference>
<dbReference type="RefSeq" id="WP_057841019.1">
    <property type="nucleotide sequence ID" value="NZ_LLYA01000001.1"/>
</dbReference>
<reference evidence="2 3" key="1">
    <citation type="submission" date="2014-03" db="EMBL/GenBank/DDBJ databases">
        <title>Bradyrhizobium valentinum sp. nov., isolated from effective nodules of Lupinus mariae-josephae, a lupine endemic of basic-lime soils in Eastern Spain.</title>
        <authorList>
            <person name="Duran D."/>
            <person name="Rey L."/>
            <person name="Navarro A."/>
            <person name="Busquets A."/>
            <person name="Imperial J."/>
            <person name="Ruiz-Argueso T."/>
        </authorList>
    </citation>
    <scope>NUCLEOTIDE SEQUENCE [LARGE SCALE GENOMIC DNA]</scope>
    <source>
        <strain evidence="2 3">Ro19</strain>
    </source>
</reference>
<organism evidence="2 3">
    <name type="scientific">Bradyrhizobium retamae</name>
    <dbReference type="NCBI Taxonomy" id="1300035"/>
    <lineage>
        <taxon>Bacteria</taxon>
        <taxon>Pseudomonadati</taxon>
        <taxon>Pseudomonadota</taxon>
        <taxon>Alphaproteobacteria</taxon>
        <taxon>Hyphomicrobiales</taxon>
        <taxon>Nitrobacteraceae</taxon>
        <taxon>Bradyrhizobium</taxon>
    </lineage>
</organism>
<dbReference type="OrthoDB" id="8243563at2"/>
<gene>
    <name evidence="2" type="ORF">CQ13_00175</name>
</gene>
<dbReference type="EMBL" id="LLYA01000001">
    <property type="protein sequence ID" value="KRR30126.1"/>
    <property type="molecule type" value="Genomic_DNA"/>
</dbReference>
<comment type="caution">
    <text evidence="2">The sequence shown here is derived from an EMBL/GenBank/DDBJ whole genome shotgun (WGS) entry which is preliminary data.</text>
</comment>
<sequence length="115" mass="12685">MITDHTIVSARAEQRKKAAEDRRFIRRLIAAFTGAALAMPALAAWGIDSPHTQQPSDRAVTPIILPPIPYLDSMPWMQWNVNANASKTDLLLSPTLRWGIGLTPVAQDQQKLSAN</sequence>
<protein>
    <submittedName>
        <fullName evidence="2">Uncharacterized protein</fullName>
    </submittedName>
</protein>
<name>A0A0R3ND90_9BRAD</name>
<evidence type="ECO:0000256" key="1">
    <source>
        <dbReference type="SAM" id="Phobius"/>
    </source>
</evidence>
<keyword evidence="3" id="KW-1185">Reference proteome</keyword>
<feature type="transmembrane region" description="Helical" evidence="1">
    <location>
        <begin position="24"/>
        <end position="47"/>
    </location>
</feature>
<accession>A0A0R3ND90</accession>
<proteinExistence type="predicted"/>